<dbReference type="EMBL" id="CP029803">
    <property type="protein sequence ID" value="AWT60753.1"/>
    <property type="molecule type" value="Genomic_DNA"/>
</dbReference>
<dbReference type="NCBIfam" id="TIGR01146">
    <property type="entry name" value="ATPsyn_F1gamma"/>
    <property type="match status" value="1"/>
</dbReference>
<dbReference type="GO" id="GO:0046933">
    <property type="term" value="F:proton-transporting ATP synthase activity, rotational mechanism"/>
    <property type="evidence" value="ECO:0007669"/>
    <property type="project" value="UniProtKB-UniRule"/>
</dbReference>
<dbReference type="GO" id="GO:0005886">
    <property type="term" value="C:plasma membrane"/>
    <property type="evidence" value="ECO:0007669"/>
    <property type="project" value="UniProtKB-SubCell"/>
</dbReference>
<dbReference type="AlphaFoldDB" id="A0A2Z4AEM0"/>
<comment type="similarity">
    <text evidence="3 10">Belongs to the ATPase gamma chain family.</text>
</comment>
<dbReference type="Gene3D" id="1.10.287.80">
    <property type="entry name" value="ATP synthase, gamma subunit, helix hairpin domain"/>
    <property type="match status" value="1"/>
</dbReference>
<keyword evidence="5 10" id="KW-0375">Hydrogen ion transport</keyword>
<evidence type="ECO:0000256" key="8">
    <source>
        <dbReference type="ARBA" id="ARBA00023196"/>
    </source>
</evidence>
<reference evidence="11 12" key="1">
    <citation type="submission" date="2018-06" db="EMBL/GenBank/DDBJ databases">
        <title>Draft Genome Sequence of a Novel Marine Bacterium Related to the Verrucomicrobia.</title>
        <authorList>
            <person name="Vosseberg J."/>
            <person name="Martijn J."/>
            <person name="Ettema T.J.G."/>
        </authorList>
    </citation>
    <scope>NUCLEOTIDE SEQUENCE [LARGE SCALE GENOMIC DNA]</scope>
    <source>
        <strain evidence="11">TARA_B100001123</strain>
    </source>
</reference>
<comment type="subunit">
    <text evidence="10">F-type ATPases have 2 components, CF(1) - the catalytic core - and CF(0) - the membrane proton channel. CF(1) has five subunits: alpha(3), beta(3), gamma(1), delta(1), epsilon(1). CF(0) has three main subunits: a, b and c.</text>
</comment>
<dbReference type="SUPFAM" id="SSF52943">
    <property type="entry name" value="ATP synthase (F1-ATPase), gamma subunit"/>
    <property type="match status" value="1"/>
</dbReference>
<dbReference type="PANTHER" id="PTHR11693:SF22">
    <property type="entry name" value="ATP SYNTHASE SUBUNIT GAMMA, MITOCHONDRIAL"/>
    <property type="match status" value="1"/>
</dbReference>
<dbReference type="PANTHER" id="PTHR11693">
    <property type="entry name" value="ATP SYNTHASE GAMMA CHAIN"/>
    <property type="match status" value="1"/>
</dbReference>
<dbReference type="Pfam" id="PF00231">
    <property type="entry name" value="ATP-synt"/>
    <property type="match status" value="1"/>
</dbReference>
<evidence type="ECO:0000256" key="2">
    <source>
        <dbReference type="ARBA" id="ARBA00004170"/>
    </source>
</evidence>
<evidence type="ECO:0000313" key="11">
    <source>
        <dbReference type="EMBL" id="AWT60753.1"/>
    </source>
</evidence>
<dbReference type="GO" id="GO:0042777">
    <property type="term" value="P:proton motive force-driven plasma membrane ATP synthesis"/>
    <property type="evidence" value="ECO:0007669"/>
    <property type="project" value="UniProtKB-UniRule"/>
</dbReference>
<name>A0A2Z4AEM0_9BACT</name>
<keyword evidence="9 10" id="KW-0066">ATP synthesis</keyword>
<evidence type="ECO:0000256" key="7">
    <source>
        <dbReference type="ARBA" id="ARBA00023136"/>
    </source>
</evidence>
<evidence type="ECO:0000256" key="4">
    <source>
        <dbReference type="ARBA" id="ARBA00022448"/>
    </source>
</evidence>
<dbReference type="PRINTS" id="PR00126">
    <property type="entry name" value="ATPASEGAMMA"/>
</dbReference>
<accession>A0A2Z4AEM0</accession>
<proteinExistence type="inferred from homology"/>
<evidence type="ECO:0000256" key="3">
    <source>
        <dbReference type="ARBA" id="ARBA00007681"/>
    </source>
</evidence>
<evidence type="ECO:0000313" key="12">
    <source>
        <dbReference type="Proteomes" id="UP000247465"/>
    </source>
</evidence>
<dbReference type="Gene3D" id="3.40.1380.10">
    <property type="match status" value="1"/>
</dbReference>
<dbReference type="InterPro" id="IPR035968">
    <property type="entry name" value="ATP_synth_F1_ATPase_gsu"/>
</dbReference>
<keyword evidence="6 10" id="KW-0406">Ion transport</keyword>
<organism evidence="11 12">
    <name type="scientific">Candidatus Moanibacter tarae</name>
    <dbReference type="NCBI Taxonomy" id="2200854"/>
    <lineage>
        <taxon>Bacteria</taxon>
        <taxon>Pseudomonadati</taxon>
        <taxon>Verrucomicrobiota</taxon>
        <taxon>Opitutia</taxon>
        <taxon>Puniceicoccales</taxon>
        <taxon>Puniceicoccales incertae sedis</taxon>
        <taxon>Candidatus Moanibacter</taxon>
    </lineage>
</organism>
<keyword evidence="7 10" id="KW-0472">Membrane</keyword>
<keyword evidence="10" id="KW-1003">Cell membrane</keyword>
<keyword evidence="8 10" id="KW-0139">CF(1)</keyword>
<keyword evidence="4 10" id="KW-0813">Transport</keyword>
<evidence type="ECO:0000256" key="9">
    <source>
        <dbReference type="ARBA" id="ARBA00023310"/>
    </source>
</evidence>
<dbReference type="InterPro" id="IPR000131">
    <property type="entry name" value="ATP_synth_F1_gsu"/>
</dbReference>
<dbReference type="CDD" id="cd12151">
    <property type="entry name" value="F1-ATPase_gamma"/>
    <property type="match status" value="1"/>
</dbReference>
<comment type="subcellular location">
    <subcellularLocation>
        <location evidence="10">Cell membrane</location>
        <topology evidence="10">Peripheral membrane protein</topology>
    </subcellularLocation>
    <subcellularLocation>
        <location evidence="2">Membrane</location>
        <topology evidence="2">Peripheral membrane protein</topology>
    </subcellularLocation>
</comment>
<comment type="function">
    <text evidence="1 10">Produces ATP from ADP in the presence of a proton gradient across the membrane. The gamma chain is believed to be important in regulating ATPase activity and the flow of protons through the CF(0) complex.</text>
</comment>
<sequence length="291" mass="32912">MPNTRDIRRRIRSVKNTSQITRAMQLVAASKMKRAQDMALQGRPYATLLAEILSALGERVTDFEHPFLKERDVRRRGILLISTDKGLCGPLNSNLFRELTEVEEEAQFVTLGRKGAQFLSRARRNLVAEFSVTDQVRFAEVRPAIELLIKAYEDGDIDTIEIIYSRFENTLIQTPSRNSLIPLVDLKTILERETELVSDSASLRSDDREILFEPAPDAILHELLDLYVKQEVYQMVLEAKASEHSARMVAMKTATDNANALVDDLTLEYNKVRQASITQEILEISAASFAG</sequence>
<dbReference type="GO" id="GO:0045259">
    <property type="term" value="C:proton-transporting ATP synthase complex"/>
    <property type="evidence" value="ECO:0007669"/>
    <property type="project" value="UniProtKB-KW"/>
</dbReference>
<evidence type="ECO:0000256" key="5">
    <source>
        <dbReference type="ARBA" id="ARBA00022781"/>
    </source>
</evidence>
<evidence type="ECO:0000256" key="10">
    <source>
        <dbReference type="HAMAP-Rule" id="MF_00815"/>
    </source>
</evidence>
<evidence type="ECO:0000256" key="1">
    <source>
        <dbReference type="ARBA" id="ARBA00003456"/>
    </source>
</evidence>
<gene>
    <name evidence="10 11" type="primary">atpG</name>
    <name evidence="11" type="ORF">DF168_01973</name>
</gene>
<dbReference type="GO" id="GO:0005524">
    <property type="term" value="F:ATP binding"/>
    <property type="evidence" value="ECO:0007669"/>
    <property type="project" value="UniProtKB-UniRule"/>
</dbReference>
<dbReference type="KEGG" id="mtar:DF168_01973"/>
<protein>
    <recommendedName>
        <fullName evidence="10">ATP synthase gamma chain</fullName>
    </recommendedName>
    <alternativeName>
        <fullName evidence="10">ATP synthase F1 sector gamma subunit</fullName>
    </alternativeName>
    <alternativeName>
        <fullName evidence="10">F-ATPase gamma subunit</fullName>
    </alternativeName>
</protein>
<evidence type="ECO:0000256" key="6">
    <source>
        <dbReference type="ARBA" id="ARBA00023065"/>
    </source>
</evidence>
<dbReference type="Proteomes" id="UP000247465">
    <property type="component" value="Chromosome"/>
</dbReference>
<dbReference type="HAMAP" id="MF_00815">
    <property type="entry name" value="ATP_synth_gamma_bact"/>
    <property type="match status" value="1"/>
</dbReference>